<keyword evidence="7" id="KW-0998">Cell outer membrane</keyword>
<dbReference type="InParanoid" id="A0A1X7SNC7"/>
<accession>A0A1X7SNC7</accession>
<evidence type="ECO:0000256" key="5">
    <source>
        <dbReference type="ARBA" id="ARBA00022729"/>
    </source>
</evidence>
<keyword evidence="4" id="KW-0964">Secreted</keyword>
<keyword evidence="5" id="KW-0732">Signal</keyword>
<dbReference type="EnsemblMetazoa" id="Aqu2.1.03583_001">
    <property type="protein sequence ID" value="Aqu2.1.03583_001"/>
    <property type="gene ID" value="Aqu2.1.03583"/>
</dbReference>
<evidence type="ECO:0000313" key="8">
    <source>
        <dbReference type="EnsemblMetazoa" id="Aqu2.1.03583_001"/>
    </source>
</evidence>
<dbReference type="Pfam" id="PF02415">
    <property type="entry name" value="Chlam_PMP"/>
    <property type="match status" value="1"/>
</dbReference>
<evidence type="ECO:0000256" key="1">
    <source>
        <dbReference type="ARBA" id="ARBA00004196"/>
    </source>
</evidence>
<evidence type="ECO:0000256" key="4">
    <source>
        <dbReference type="ARBA" id="ARBA00022525"/>
    </source>
</evidence>
<evidence type="ECO:0000256" key="7">
    <source>
        <dbReference type="ARBA" id="ARBA00023237"/>
    </source>
</evidence>
<comment type="subcellular location">
    <subcellularLocation>
        <location evidence="1">Cell envelope</location>
    </subcellularLocation>
    <subcellularLocation>
        <location evidence="2">Cell outer membrane</location>
    </subcellularLocation>
    <subcellularLocation>
        <location evidence="3">Secreted</location>
    </subcellularLocation>
</comment>
<proteinExistence type="predicted"/>
<sequence length="309" mass="33600">MNFHEGSDVQIMNNTARFGGGLIFDEGSIFDINSSPNALLHFENNSAVLGGAIYVRMYIAGNVSCSFIKQYTSTFQTIDIVYKGNYALNKGNDILIDFGSVPPAGIEMCNSGKNYETIYSKIDIGPIQSGTSHLTVFPGQSIKFQAISISVCQATMYITCTADNRINSCPPESISLSGSSKVIIPQGNHTITTDLKIKTDINVTHSDTSIDLKFQSFCDSSRSTVSVTLLNCSLGFTFNETERMCRGCDYCDSTFYQFSLDEGIACIRYNYCAFSTEVGSCAGNVKMATSSAILDYSVLKTVGIARGMY</sequence>
<evidence type="ECO:0000256" key="3">
    <source>
        <dbReference type="ARBA" id="ARBA00004613"/>
    </source>
</evidence>
<reference evidence="8" key="1">
    <citation type="submission" date="2017-05" db="UniProtKB">
        <authorList>
            <consortium name="EnsemblMetazoa"/>
        </authorList>
    </citation>
    <scope>IDENTIFICATION</scope>
</reference>
<organism evidence="8">
    <name type="scientific">Amphimedon queenslandica</name>
    <name type="common">Sponge</name>
    <dbReference type="NCBI Taxonomy" id="400682"/>
    <lineage>
        <taxon>Eukaryota</taxon>
        <taxon>Metazoa</taxon>
        <taxon>Porifera</taxon>
        <taxon>Demospongiae</taxon>
        <taxon>Heteroscleromorpha</taxon>
        <taxon>Haplosclerida</taxon>
        <taxon>Niphatidae</taxon>
        <taxon>Amphimedon</taxon>
    </lineage>
</organism>
<dbReference type="GO" id="GO:0005576">
    <property type="term" value="C:extracellular region"/>
    <property type="evidence" value="ECO:0007669"/>
    <property type="project" value="UniProtKB-SubCell"/>
</dbReference>
<evidence type="ECO:0000256" key="6">
    <source>
        <dbReference type="ARBA" id="ARBA00023136"/>
    </source>
</evidence>
<evidence type="ECO:0000256" key="2">
    <source>
        <dbReference type="ARBA" id="ARBA00004442"/>
    </source>
</evidence>
<dbReference type="InterPro" id="IPR003368">
    <property type="entry name" value="POMP_repeat"/>
</dbReference>
<name>A0A1X7SNC7_AMPQE</name>
<dbReference type="AlphaFoldDB" id="A0A1X7SNC7"/>
<keyword evidence="6" id="KW-0472">Membrane</keyword>
<protein>
    <submittedName>
        <fullName evidence="8">Uncharacterized protein</fullName>
    </submittedName>
</protein>